<gene>
    <name evidence="2" type="ORF">Anapl_09475</name>
</gene>
<evidence type="ECO:0000313" key="3">
    <source>
        <dbReference type="Proteomes" id="UP000296049"/>
    </source>
</evidence>
<organism evidence="2 3">
    <name type="scientific">Anas platyrhynchos</name>
    <name type="common">Mallard</name>
    <name type="synonym">Anas boschas</name>
    <dbReference type="NCBI Taxonomy" id="8839"/>
    <lineage>
        <taxon>Eukaryota</taxon>
        <taxon>Metazoa</taxon>
        <taxon>Chordata</taxon>
        <taxon>Craniata</taxon>
        <taxon>Vertebrata</taxon>
        <taxon>Euteleostomi</taxon>
        <taxon>Archelosauria</taxon>
        <taxon>Archosauria</taxon>
        <taxon>Dinosauria</taxon>
        <taxon>Saurischia</taxon>
        <taxon>Theropoda</taxon>
        <taxon>Coelurosauria</taxon>
        <taxon>Aves</taxon>
        <taxon>Neognathae</taxon>
        <taxon>Galloanserae</taxon>
        <taxon>Anseriformes</taxon>
        <taxon>Anatidae</taxon>
        <taxon>Anatinae</taxon>
        <taxon>Anas</taxon>
    </lineage>
</organism>
<accession>R0JN75</accession>
<dbReference type="Proteomes" id="UP000296049">
    <property type="component" value="Unassembled WGS sequence"/>
</dbReference>
<dbReference type="EMBL" id="KB743456">
    <property type="protein sequence ID" value="EOA98606.1"/>
    <property type="molecule type" value="Genomic_DNA"/>
</dbReference>
<evidence type="ECO:0000256" key="1">
    <source>
        <dbReference type="SAM" id="MobiDB-lite"/>
    </source>
</evidence>
<protein>
    <submittedName>
        <fullName evidence="2">Uncharacterized protein</fullName>
    </submittedName>
</protein>
<proteinExistence type="predicted"/>
<sequence>MPEVGQVPGAMHLLPSNPPKDPQNQTTDKNEAGVFIYLFVALVPSGGSEGYLDLFTVDISSGTRSPFGSWIRRECHRKGGIVEARLKSCSTAAAVLCIAHVTAVIGELLPQRDSQTSASVSVCSESRPCLLLSWCQKCPSKAMELPVRGRTRARWLHRLDLAPSTELSSP</sequence>
<evidence type="ECO:0000313" key="2">
    <source>
        <dbReference type="EMBL" id="EOA98606.1"/>
    </source>
</evidence>
<keyword evidence="3" id="KW-1185">Reference proteome</keyword>
<feature type="region of interest" description="Disordered" evidence="1">
    <location>
        <begin position="1"/>
        <end position="27"/>
    </location>
</feature>
<name>R0JN75_ANAPL</name>
<dbReference type="AlphaFoldDB" id="R0JN75"/>
<reference evidence="3" key="1">
    <citation type="journal article" date="2013" name="Nat. Genet.">
        <title>The duck genome and transcriptome provide insight into an avian influenza virus reservoir species.</title>
        <authorList>
            <person name="Huang Y."/>
            <person name="Li Y."/>
            <person name="Burt D.W."/>
            <person name="Chen H."/>
            <person name="Zhang Y."/>
            <person name="Qian W."/>
            <person name="Kim H."/>
            <person name="Gan S."/>
            <person name="Zhao Y."/>
            <person name="Li J."/>
            <person name="Yi K."/>
            <person name="Feng H."/>
            <person name="Zhu P."/>
            <person name="Li B."/>
            <person name="Liu Q."/>
            <person name="Fairley S."/>
            <person name="Magor K.E."/>
            <person name="Du Z."/>
            <person name="Hu X."/>
            <person name="Goodman L."/>
            <person name="Tafer H."/>
            <person name="Vignal A."/>
            <person name="Lee T."/>
            <person name="Kim K.W."/>
            <person name="Sheng Z."/>
            <person name="An Y."/>
            <person name="Searle S."/>
            <person name="Herrero J."/>
            <person name="Groenen M.A."/>
            <person name="Crooijmans R.P."/>
            <person name="Faraut T."/>
            <person name="Cai Q."/>
            <person name="Webster R.G."/>
            <person name="Aldridge J.R."/>
            <person name="Warren W.C."/>
            <person name="Bartschat S."/>
            <person name="Kehr S."/>
            <person name="Marz M."/>
            <person name="Stadler P.F."/>
            <person name="Smith J."/>
            <person name="Kraus R.H."/>
            <person name="Zhao Y."/>
            <person name="Ren L."/>
            <person name="Fei J."/>
            <person name="Morisson M."/>
            <person name="Kaiser P."/>
            <person name="Griffin D.K."/>
            <person name="Rao M."/>
            <person name="Pitel F."/>
            <person name="Wang J."/>
            <person name="Li N."/>
        </authorList>
    </citation>
    <scope>NUCLEOTIDE SEQUENCE [LARGE SCALE GENOMIC DNA]</scope>
</reference>